<dbReference type="Gene3D" id="1.25.10.10">
    <property type="entry name" value="Leucine-rich Repeat Variant"/>
    <property type="match status" value="1"/>
</dbReference>
<dbReference type="EMBL" id="JAIVGD010000003">
    <property type="protein sequence ID" value="KAH0776579.1"/>
    <property type="molecule type" value="Genomic_DNA"/>
</dbReference>
<evidence type="ECO:0000313" key="6">
    <source>
        <dbReference type="Proteomes" id="UP000826656"/>
    </source>
</evidence>
<dbReference type="InterPro" id="IPR013918">
    <property type="entry name" value="Nucleotide_exch_fac_Fes1"/>
</dbReference>
<evidence type="ECO:0000256" key="2">
    <source>
        <dbReference type="SAM" id="Coils"/>
    </source>
</evidence>
<keyword evidence="1" id="KW-0677">Repeat</keyword>
<feature type="domain" description="Nucleotide exchange factor Fes1" evidence="4">
    <location>
        <begin position="58"/>
        <end position="149"/>
    </location>
</feature>
<reference evidence="5 6" key="1">
    <citation type="journal article" date="2021" name="bioRxiv">
        <title>Chromosome-scale and haplotype-resolved genome assembly of a tetraploid potato cultivar.</title>
        <authorList>
            <person name="Sun H."/>
            <person name="Jiao W.-B."/>
            <person name="Krause K."/>
            <person name="Campoy J.A."/>
            <person name="Goel M."/>
            <person name="Folz-Donahue K."/>
            <person name="Kukat C."/>
            <person name="Huettel B."/>
            <person name="Schneeberger K."/>
        </authorList>
    </citation>
    <scope>NUCLEOTIDE SEQUENCE [LARGE SCALE GENOMIC DNA]</scope>
    <source>
        <strain evidence="5">SolTubOtavaFocal</strain>
        <tissue evidence="5">Leaves</tissue>
    </source>
</reference>
<keyword evidence="3" id="KW-0732">Signal</keyword>
<dbReference type="SUPFAM" id="SSF48371">
    <property type="entry name" value="ARM repeat"/>
    <property type="match status" value="1"/>
</dbReference>
<evidence type="ECO:0000259" key="4">
    <source>
        <dbReference type="Pfam" id="PF08609"/>
    </source>
</evidence>
<dbReference type="InterPro" id="IPR050693">
    <property type="entry name" value="Hsp70_NEF-Inhibitors"/>
</dbReference>
<evidence type="ECO:0000256" key="3">
    <source>
        <dbReference type="SAM" id="SignalP"/>
    </source>
</evidence>
<evidence type="ECO:0000313" key="5">
    <source>
        <dbReference type="EMBL" id="KAH0776579.1"/>
    </source>
</evidence>
<evidence type="ECO:0000256" key="1">
    <source>
        <dbReference type="ARBA" id="ARBA00022737"/>
    </source>
</evidence>
<dbReference type="Pfam" id="PF08609">
    <property type="entry name" value="Fes1"/>
    <property type="match status" value="1"/>
</dbReference>
<accession>A0ABQ7W924</accession>
<dbReference type="InterPro" id="IPR011989">
    <property type="entry name" value="ARM-like"/>
</dbReference>
<keyword evidence="6" id="KW-1185">Reference proteome</keyword>
<dbReference type="PANTHER" id="PTHR19316">
    <property type="entry name" value="PROTEIN FOLDING REGULATOR"/>
    <property type="match status" value="1"/>
</dbReference>
<proteinExistence type="predicted"/>
<name>A0ABQ7W924_SOLTU</name>
<protein>
    <recommendedName>
        <fullName evidence="4">Nucleotide exchange factor Fes1 domain-containing protein</fullName>
    </recommendedName>
</protein>
<dbReference type="PANTHER" id="PTHR19316:SF32">
    <property type="entry name" value="ARM REPEAT SUPERFAMILY PROTEIN"/>
    <property type="match status" value="1"/>
</dbReference>
<organism evidence="5 6">
    <name type="scientific">Solanum tuberosum</name>
    <name type="common">Potato</name>
    <dbReference type="NCBI Taxonomy" id="4113"/>
    <lineage>
        <taxon>Eukaryota</taxon>
        <taxon>Viridiplantae</taxon>
        <taxon>Streptophyta</taxon>
        <taxon>Embryophyta</taxon>
        <taxon>Tracheophyta</taxon>
        <taxon>Spermatophyta</taxon>
        <taxon>Magnoliopsida</taxon>
        <taxon>eudicotyledons</taxon>
        <taxon>Gunneridae</taxon>
        <taxon>Pentapetalae</taxon>
        <taxon>asterids</taxon>
        <taxon>lamiids</taxon>
        <taxon>Solanales</taxon>
        <taxon>Solanaceae</taxon>
        <taxon>Solanoideae</taxon>
        <taxon>Solaneae</taxon>
        <taxon>Solanum</taxon>
    </lineage>
</organism>
<dbReference type="Proteomes" id="UP000826656">
    <property type="component" value="Unassembled WGS sequence"/>
</dbReference>
<comment type="caution">
    <text evidence="5">The sequence shown here is derived from an EMBL/GenBank/DDBJ whole genome shotgun (WGS) entry which is preliminary data.</text>
</comment>
<feature type="signal peptide" evidence="3">
    <location>
        <begin position="1"/>
        <end position="25"/>
    </location>
</feature>
<sequence length="428" mass="48213">MGRLIFTAVLMVVLIANFATSEVAAGGAVVVGSSNPKEGDKLAMVQEEEGMDGGFSSLDGMLQWAIGHSDPGVLKERSEVAQRMSPEELNKRQTELKELLEKLKMPSDAQLMLIAVNDLDNSSLPLEHHLRALEELLVLVEHIDNAIDLQKLGGFSVVIRILNHSEPEIRTAAAWVLGKANQNNPIVQKQVLELGALKMLMKMMKSDTTEEAVKALFAISALIRNNVNGQNLFYQEAGDTMLQEVLSNSNLDIRLHKKSLFLIADLAESQLENENTAEVYIFSNRLLLKAIVDSMASSDLELKEKALYAIKNILLLRSTEVQLFRDFCKLNEVLERTRQQLNDLREEYAMDVESLRKEVNLTFLQKLNKVMETLISISFHLKLNLDPLLKLEMTGAEVAKWIDIFIIPRHLFIWTWTQNGYIICLGHH</sequence>
<keyword evidence="2" id="KW-0175">Coiled coil</keyword>
<dbReference type="InterPro" id="IPR000225">
    <property type="entry name" value="Armadillo"/>
</dbReference>
<gene>
    <name evidence="5" type="ORF">KY290_007990</name>
</gene>
<feature type="chain" id="PRO_5045867985" description="Nucleotide exchange factor Fes1 domain-containing protein" evidence="3">
    <location>
        <begin position="26"/>
        <end position="428"/>
    </location>
</feature>
<feature type="coiled-coil region" evidence="2">
    <location>
        <begin position="331"/>
        <end position="358"/>
    </location>
</feature>
<dbReference type="InterPro" id="IPR016024">
    <property type="entry name" value="ARM-type_fold"/>
</dbReference>
<dbReference type="SMART" id="SM00185">
    <property type="entry name" value="ARM"/>
    <property type="match status" value="3"/>
</dbReference>